<reference evidence="3 5" key="1">
    <citation type="journal article" date="2008" name="Science">
        <title>The Physcomitrella genome reveals evolutionary insights into the conquest of land by plants.</title>
        <authorList>
            <person name="Rensing S."/>
            <person name="Lang D."/>
            <person name="Zimmer A."/>
            <person name="Terry A."/>
            <person name="Salamov A."/>
            <person name="Shapiro H."/>
            <person name="Nishiyama T."/>
            <person name="Perroud P.-F."/>
            <person name="Lindquist E."/>
            <person name="Kamisugi Y."/>
            <person name="Tanahashi T."/>
            <person name="Sakakibara K."/>
            <person name="Fujita T."/>
            <person name="Oishi K."/>
            <person name="Shin-I T."/>
            <person name="Kuroki Y."/>
            <person name="Toyoda A."/>
            <person name="Suzuki Y."/>
            <person name="Hashimoto A."/>
            <person name="Yamaguchi K."/>
            <person name="Sugano A."/>
            <person name="Kohara Y."/>
            <person name="Fujiyama A."/>
            <person name="Anterola A."/>
            <person name="Aoki S."/>
            <person name="Ashton N."/>
            <person name="Barbazuk W.B."/>
            <person name="Barker E."/>
            <person name="Bennetzen J."/>
            <person name="Bezanilla M."/>
            <person name="Blankenship R."/>
            <person name="Cho S.H."/>
            <person name="Dutcher S."/>
            <person name="Estelle M."/>
            <person name="Fawcett J.A."/>
            <person name="Gundlach H."/>
            <person name="Hanada K."/>
            <person name="Heyl A."/>
            <person name="Hicks K.A."/>
            <person name="Hugh J."/>
            <person name="Lohr M."/>
            <person name="Mayer K."/>
            <person name="Melkozernov A."/>
            <person name="Murata T."/>
            <person name="Nelson D."/>
            <person name="Pils B."/>
            <person name="Prigge M."/>
            <person name="Reiss B."/>
            <person name="Renner T."/>
            <person name="Rombauts S."/>
            <person name="Rushton P."/>
            <person name="Sanderfoot A."/>
            <person name="Schween G."/>
            <person name="Shiu S.-H."/>
            <person name="Stueber K."/>
            <person name="Theodoulou F.L."/>
            <person name="Tu H."/>
            <person name="Van de Peer Y."/>
            <person name="Verrier P.J."/>
            <person name="Waters E."/>
            <person name="Wood A."/>
            <person name="Yang L."/>
            <person name="Cove D."/>
            <person name="Cuming A."/>
            <person name="Hasebe M."/>
            <person name="Lucas S."/>
            <person name="Mishler D.B."/>
            <person name="Reski R."/>
            <person name="Grigoriev I."/>
            <person name="Quatrano R.S."/>
            <person name="Boore J.L."/>
        </authorList>
    </citation>
    <scope>NUCLEOTIDE SEQUENCE [LARGE SCALE GENOMIC DNA]</scope>
    <source>
        <strain evidence="4 5">cv. Gransden 2004</strain>
    </source>
</reference>
<dbReference type="PANTHER" id="PTHR34048:SF3">
    <property type="entry name" value="LOW-DENSITY RECEPTOR-LIKE PROTEIN"/>
    <property type="match status" value="1"/>
</dbReference>
<accession>A0A2K1K382</accession>
<evidence type="ECO:0000313" key="3">
    <source>
        <dbReference type="EMBL" id="PNR48227.1"/>
    </source>
</evidence>
<dbReference type="PANTHER" id="PTHR34048">
    <property type="entry name" value="LOW-DENSITY RECEPTOR-LIKE PROTEIN"/>
    <property type="match status" value="1"/>
</dbReference>
<dbReference type="Proteomes" id="UP000006727">
    <property type="component" value="Chromosome 9"/>
</dbReference>
<keyword evidence="2" id="KW-1133">Transmembrane helix</keyword>
<feature type="region of interest" description="Disordered" evidence="1">
    <location>
        <begin position="73"/>
        <end position="103"/>
    </location>
</feature>
<evidence type="ECO:0000313" key="4">
    <source>
        <dbReference type="EnsemblPlants" id="Pp3c9_14620V3.1"/>
    </source>
</evidence>
<feature type="transmembrane region" description="Helical" evidence="2">
    <location>
        <begin position="48"/>
        <end position="67"/>
    </location>
</feature>
<dbReference type="GO" id="GO:0009706">
    <property type="term" value="C:chloroplast inner membrane"/>
    <property type="evidence" value="ECO:0000318"/>
    <property type="project" value="GO_Central"/>
</dbReference>
<organism evidence="3">
    <name type="scientific">Physcomitrium patens</name>
    <name type="common">Spreading-leaved earth moss</name>
    <name type="synonym">Physcomitrella patens</name>
    <dbReference type="NCBI Taxonomy" id="3218"/>
    <lineage>
        <taxon>Eukaryota</taxon>
        <taxon>Viridiplantae</taxon>
        <taxon>Streptophyta</taxon>
        <taxon>Embryophyta</taxon>
        <taxon>Bryophyta</taxon>
        <taxon>Bryophytina</taxon>
        <taxon>Bryopsida</taxon>
        <taxon>Funariidae</taxon>
        <taxon>Funariales</taxon>
        <taxon>Funariaceae</taxon>
        <taxon>Physcomitrium</taxon>
    </lineage>
</organism>
<dbReference type="STRING" id="3218.A0A2K1K382"/>
<dbReference type="PaxDb" id="3218-PP1S302_11V6.1"/>
<dbReference type="RefSeq" id="XP_024383903.1">
    <property type="nucleotide sequence ID" value="XM_024528135.2"/>
</dbReference>
<dbReference type="Gramene" id="Pp3c9_14620V3.2">
    <property type="protein sequence ID" value="Pp3c9_14620V3.2"/>
    <property type="gene ID" value="Pp3c9_14620"/>
</dbReference>
<dbReference type="EnsemblPlants" id="Pp3c9_14620V3.2">
    <property type="protein sequence ID" value="Pp3c9_14620V3.2"/>
    <property type="gene ID" value="Pp3c9_14620"/>
</dbReference>
<dbReference type="Gramene" id="Pp3c9_14620V3.1">
    <property type="protein sequence ID" value="Pp3c9_14620V3.1"/>
    <property type="gene ID" value="Pp3c9_14620"/>
</dbReference>
<sequence length="141" mass="15398">MLLPAGTSSSNSLRPTLRFTQQRTWSSQVSGHRARVTAEYRRGGVGDFMAGFFLGGVVFGALGYVLAPQITKSLEGTQKEKEDELDSKKSMDMEDDESLETTRKNLNERIAQLSAAIDDVSAQVKNDVQNTVSEIESPVGL</sequence>
<feature type="compositionally biased region" description="Basic and acidic residues" evidence="1">
    <location>
        <begin position="77"/>
        <end position="92"/>
    </location>
</feature>
<keyword evidence="2" id="KW-0812">Transmembrane</keyword>
<dbReference type="InterPro" id="IPR040377">
    <property type="entry name" value="Ssl2009-like"/>
</dbReference>
<keyword evidence="5" id="KW-1185">Reference proteome</keyword>
<dbReference type="GeneID" id="112286343"/>
<dbReference type="EMBL" id="ABEU02000009">
    <property type="protein sequence ID" value="PNR48227.1"/>
    <property type="molecule type" value="Genomic_DNA"/>
</dbReference>
<reference evidence="4" key="3">
    <citation type="submission" date="2020-12" db="UniProtKB">
        <authorList>
            <consortium name="EnsemblPlants"/>
        </authorList>
    </citation>
    <scope>IDENTIFICATION</scope>
</reference>
<gene>
    <name evidence="4" type="primary">LOC112286343</name>
    <name evidence="3" type="ORF">PHYPA_012702</name>
</gene>
<proteinExistence type="predicted"/>
<keyword evidence="2" id="KW-0472">Membrane</keyword>
<protein>
    <submittedName>
        <fullName evidence="3 4">Uncharacterized protein</fullName>
    </submittedName>
</protein>
<evidence type="ECO:0000256" key="2">
    <source>
        <dbReference type="SAM" id="Phobius"/>
    </source>
</evidence>
<dbReference type="AlphaFoldDB" id="A0A2K1K382"/>
<dbReference type="EnsemblPlants" id="Pp3c9_14620V3.1">
    <property type="protein sequence ID" value="Pp3c9_14620V3.1"/>
    <property type="gene ID" value="Pp3c9_14620"/>
</dbReference>
<reference evidence="3 5" key="2">
    <citation type="journal article" date="2018" name="Plant J.">
        <title>The Physcomitrella patens chromosome-scale assembly reveals moss genome structure and evolution.</title>
        <authorList>
            <person name="Lang D."/>
            <person name="Ullrich K.K."/>
            <person name="Murat F."/>
            <person name="Fuchs J."/>
            <person name="Jenkins J."/>
            <person name="Haas F.B."/>
            <person name="Piednoel M."/>
            <person name="Gundlach H."/>
            <person name="Van Bel M."/>
            <person name="Meyberg R."/>
            <person name="Vives C."/>
            <person name="Morata J."/>
            <person name="Symeonidi A."/>
            <person name="Hiss M."/>
            <person name="Muchero W."/>
            <person name="Kamisugi Y."/>
            <person name="Saleh O."/>
            <person name="Blanc G."/>
            <person name="Decker E.L."/>
            <person name="van Gessel N."/>
            <person name="Grimwood J."/>
            <person name="Hayes R.D."/>
            <person name="Graham S.W."/>
            <person name="Gunter L.E."/>
            <person name="McDaniel S.F."/>
            <person name="Hoernstein S.N.W."/>
            <person name="Larsson A."/>
            <person name="Li F.W."/>
            <person name="Perroud P.F."/>
            <person name="Phillips J."/>
            <person name="Ranjan P."/>
            <person name="Rokshar D.S."/>
            <person name="Rothfels C.J."/>
            <person name="Schneider L."/>
            <person name="Shu S."/>
            <person name="Stevenson D.W."/>
            <person name="Thummler F."/>
            <person name="Tillich M."/>
            <person name="Villarreal Aguilar J.C."/>
            <person name="Widiez T."/>
            <person name="Wong G.K."/>
            <person name="Wymore A."/>
            <person name="Zhang Y."/>
            <person name="Zimmer A.D."/>
            <person name="Quatrano R.S."/>
            <person name="Mayer K.F.X."/>
            <person name="Goodstein D."/>
            <person name="Casacuberta J.M."/>
            <person name="Vandepoele K."/>
            <person name="Reski R."/>
            <person name="Cuming A.C."/>
            <person name="Tuskan G.A."/>
            <person name="Maumus F."/>
            <person name="Salse J."/>
            <person name="Schmutz J."/>
            <person name="Rensing S.A."/>
        </authorList>
    </citation>
    <scope>NUCLEOTIDE SEQUENCE [LARGE SCALE GENOMIC DNA]</scope>
    <source>
        <strain evidence="4 5">cv. Gransden 2004</strain>
    </source>
</reference>
<name>A0A2K1K382_PHYPA</name>
<evidence type="ECO:0000313" key="5">
    <source>
        <dbReference type="Proteomes" id="UP000006727"/>
    </source>
</evidence>
<dbReference type="OrthoDB" id="2020464at2759"/>
<evidence type="ECO:0000256" key="1">
    <source>
        <dbReference type="SAM" id="MobiDB-lite"/>
    </source>
</evidence>